<dbReference type="RefSeq" id="WP_090422855.1">
    <property type="nucleotide sequence ID" value="NZ_CTEC01000002.1"/>
</dbReference>
<keyword evidence="5" id="KW-1185">Reference proteome</keyword>
<protein>
    <submittedName>
        <fullName evidence="4">Hydrogenase expression/synthesis hypA family protein</fullName>
    </submittedName>
</protein>
<dbReference type="EMBL" id="CTEC01000002">
    <property type="protein sequence ID" value="CQD20055.1"/>
    <property type="molecule type" value="Genomic_DNA"/>
</dbReference>
<accession>A0A0U1DP24</accession>
<evidence type="ECO:0000313" key="5">
    <source>
        <dbReference type="Proteomes" id="UP000199601"/>
    </source>
</evidence>
<dbReference type="Pfam" id="PF14311">
    <property type="entry name" value="DUF4379"/>
    <property type="match status" value="5"/>
</dbReference>
<dbReference type="InterPro" id="IPR025487">
    <property type="entry name" value="DUF4379"/>
</dbReference>
<dbReference type="AlphaFoldDB" id="A0A0U1DP24"/>
<feature type="domain" description="Treble clef zinc finger" evidence="3">
    <location>
        <begin position="282"/>
        <end position="334"/>
    </location>
</feature>
<dbReference type="Pfam" id="PF04480">
    <property type="entry name" value="DUF559"/>
    <property type="match status" value="1"/>
</dbReference>
<evidence type="ECO:0000259" key="2">
    <source>
        <dbReference type="Pfam" id="PF04480"/>
    </source>
</evidence>
<feature type="domain" description="Treble clef zinc finger" evidence="3">
    <location>
        <begin position="30"/>
        <end position="83"/>
    </location>
</feature>
<dbReference type="PANTHER" id="PTHR37317:SF1">
    <property type="entry name" value="ZINC-RIBBON DOMAIN-CONTAINING PROTEIN-RELATED"/>
    <property type="match status" value="1"/>
</dbReference>
<feature type="domain" description="Treble clef zinc finger" evidence="3">
    <location>
        <begin position="205"/>
        <end position="259"/>
    </location>
</feature>
<dbReference type="Gene3D" id="3.40.960.10">
    <property type="entry name" value="VSR Endonuclease"/>
    <property type="match status" value="1"/>
</dbReference>
<feature type="domain" description="Treble clef zinc finger" evidence="3">
    <location>
        <begin position="494"/>
        <end position="549"/>
    </location>
</feature>
<sequence>MRGPTPRSEVHQLTGHYPGNSLAERCPSVAAEWHPTLNGDVTPSDVAFSKKEKAWWICAQCRNVWEASIGNRARGAGCPPCGRRAAAKAMRGRKLPRGSTQPATPERKSTSNSVPRPGASFADRFPEVAAEWHPSRNGELTPDTVGYSSNRRAWWLCPTCGNEWEAVIQSRGNGSGCPKCGRRRAGLALAKPKPGGSLAEVLPVLAAEWHTKRNGPLTPDQVAARSRRKVWWQCSTCGNEWEAGIYSRASGHGCRACADRQRGIAFSAAKPGQSLAERDPELAAQWHPLRNGPLCASDVTANSGQTVWWVCDRRHEWRAMINNRRKARGCPKCTLWGTSVEEIRLRHELLAAGVPIDPNQEVVQKKSRRALKCDMLCSAWNVVIEFDGNRFHRLPVNVEKDRRKTQLLTQQGWTVIRVREDLPAIGEHDVLVPLLSSEMTRAKATLKKLESLGYKAAEHGDYLDTDHPWGSDEASAYIKRRRIDKSLAIVHPDLSDQWDPERNGALTPADVTPGSGERVWWICPTCGHSWAAVVYSRAGGGHGCPECGRRKSSKRRK</sequence>
<name>A0A0U1DP24_9MYCO</name>
<dbReference type="InterPro" id="IPR011335">
    <property type="entry name" value="Restrct_endonuc-II-like"/>
</dbReference>
<feature type="domain" description="DUF559" evidence="2">
    <location>
        <begin position="373"/>
        <end position="421"/>
    </location>
</feature>
<evidence type="ECO:0000256" key="1">
    <source>
        <dbReference type="SAM" id="MobiDB-lite"/>
    </source>
</evidence>
<dbReference type="InterPro" id="IPR007569">
    <property type="entry name" value="DUF559"/>
</dbReference>
<dbReference type="PANTHER" id="PTHR37317">
    <property type="entry name" value="BLR8090 PROTEIN"/>
    <property type="match status" value="1"/>
</dbReference>
<evidence type="ECO:0000259" key="3">
    <source>
        <dbReference type="Pfam" id="PF14311"/>
    </source>
</evidence>
<dbReference type="Proteomes" id="UP000199601">
    <property type="component" value="Unassembled WGS sequence"/>
</dbReference>
<reference evidence="5" key="1">
    <citation type="submission" date="2015-03" db="EMBL/GenBank/DDBJ databases">
        <authorList>
            <person name="Urmite Genomes"/>
        </authorList>
    </citation>
    <scope>NUCLEOTIDE SEQUENCE [LARGE SCALE GENOMIC DNA]</scope>
    <source>
        <strain evidence="5">CSUR P1344</strain>
    </source>
</reference>
<organism evidence="4 5">
    <name type="scientific">Mycobacterium europaeum</name>
    <dbReference type="NCBI Taxonomy" id="761804"/>
    <lineage>
        <taxon>Bacteria</taxon>
        <taxon>Bacillati</taxon>
        <taxon>Actinomycetota</taxon>
        <taxon>Actinomycetes</taxon>
        <taxon>Mycobacteriales</taxon>
        <taxon>Mycobacteriaceae</taxon>
        <taxon>Mycobacterium</taxon>
        <taxon>Mycobacterium simiae complex</taxon>
    </lineage>
</organism>
<feature type="domain" description="Treble clef zinc finger" evidence="3">
    <location>
        <begin position="129"/>
        <end position="182"/>
    </location>
</feature>
<gene>
    <name evidence="4" type="ORF">BN000_04743</name>
</gene>
<feature type="region of interest" description="Disordered" evidence="1">
    <location>
        <begin position="88"/>
        <end position="121"/>
    </location>
</feature>
<dbReference type="SUPFAM" id="SSF52980">
    <property type="entry name" value="Restriction endonuclease-like"/>
    <property type="match status" value="1"/>
</dbReference>
<proteinExistence type="predicted"/>
<evidence type="ECO:0000313" key="4">
    <source>
        <dbReference type="EMBL" id="CQD20055.1"/>
    </source>
</evidence>